<keyword evidence="3" id="KW-1185">Reference proteome</keyword>
<dbReference type="EMBL" id="KN833022">
    <property type="protein sequence ID" value="KIM77701.1"/>
    <property type="molecule type" value="Genomic_DNA"/>
</dbReference>
<name>A0A0C3FCY9_PILCF</name>
<gene>
    <name evidence="2" type="ORF">PILCRDRAFT_91002</name>
</gene>
<protein>
    <submittedName>
        <fullName evidence="2">Uncharacterized protein</fullName>
    </submittedName>
</protein>
<accession>A0A0C3FCY9</accession>
<organism evidence="2 3">
    <name type="scientific">Piloderma croceum (strain F 1598)</name>
    <dbReference type="NCBI Taxonomy" id="765440"/>
    <lineage>
        <taxon>Eukaryota</taxon>
        <taxon>Fungi</taxon>
        <taxon>Dikarya</taxon>
        <taxon>Basidiomycota</taxon>
        <taxon>Agaricomycotina</taxon>
        <taxon>Agaricomycetes</taxon>
        <taxon>Agaricomycetidae</taxon>
        <taxon>Atheliales</taxon>
        <taxon>Atheliaceae</taxon>
        <taxon>Piloderma</taxon>
    </lineage>
</organism>
<evidence type="ECO:0000313" key="2">
    <source>
        <dbReference type="EMBL" id="KIM77701.1"/>
    </source>
</evidence>
<dbReference type="InParanoid" id="A0A0C3FCY9"/>
<dbReference type="Proteomes" id="UP000054166">
    <property type="component" value="Unassembled WGS sequence"/>
</dbReference>
<sequence>MRFQKKSISQAKVLVDCQAGLWNTIWLGPGTHDIELERLDLEADFELTDKDSDSDQDDTEYMTADLDQCQDEGEEIKSESDSPFATKKKFTHSEMLDKDNGDESPGQKDIFKIISQCLKDAQKLRSGCTIKILMQFTAVSEYVKL</sequence>
<reference evidence="3" key="2">
    <citation type="submission" date="2015-01" db="EMBL/GenBank/DDBJ databases">
        <title>Evolutionary Origins and Diversification of the Mycorrhizal Mutualists.</title>
        <authorList>
            <consortium name="DOE Joint Genome Institute"/>
            <consortium name="Mycorrhizal Genomics Consortium"/>
            <person name="Kohler A."/>
            <person name="Kuo A."/>
            <person name="Nagy L.G."/>
            <person name="Floudas D."/>
            <person name="Copeland A."/>
            <person name="Barry K.W."/>
            <person name="Cichocki N."/>
            <person name="Veneault-Fourrey C."/>
            <person name="LaButti K."/>
            <person name="Lindquist E.A."/>
            <person name="Lipzen A."/>
            <person name="Lundell T."/>
            <person name="Morin E."/>
            <person name="Murat C."/>
            <person name="Riley R."/>
            <person name="Ohm R."/>
            <person name="Sun H."/>
            <person name="Tunlid A."/>
            <person name="Henrissat B."/>
            <person name="Grigoriev I.V."/>
            <person name="Hibbett D.S."/>
            <person name="Martin F."/>
        </authorList>
    </citation>
    <scope>NUCLEOTIDE SEQUENCE [LARGE SCALE GENOMIC DNA]</scope>
    <source>
        <strain evidence="3">F 1598</strain>
    </source>
</reference>
<evidence type="ECO:0000256" key="1">
    <source>
        <dbReference type="SAM" id="MobiDB-lite"/>
    </source>
</evidence>
<dbReference type="OrthoDB" id="2449121at2759"/>
<proteinExistence type="predicted"/>
<evidence type="ECO:0000313" key="3">
    <source>
        <dbReference type="Proteomes" id="UP000054166"/>
    </source>
</evidence>
<feature type="region of interest" description="Disordered" evidence="1">
    <location>
        <begin position="71"/>
        <end position="107"/>
    </location>
</feature>
<dbReference type="HOGENOM" id="CLU_1787553_0_0_1"/>
<reference evidence="2 3" key="1">
    <citation type="submission" date="2014-04" db="EMBL/GenBank/DDBJ databases">
        <authorList>
            <consortium name="DOE Joint Genome Institute"/>
            <person name="Kuo A."/>
            <person name="Tarkka M."/>
            <person name="Buscot F."/>
            <person name="Kohler A."/>
            <person name="Nagy L.G."/>
            <person name="Floudas D."/>
            <person name="Copeland A."/>
            <person name="Barry K.W."/>
            <person name="Cichocki N."/>
            <person name="Veneault-Fourrey C."/>
            <person name="LaButti K."/>
            <person name="Lindquist E.A."/>
            <person name="Lipzen A."/>
            <person name="Lundell T."/>
            <person name="Morin E."/>
            <person name="Murat C."/>
            <person name="Sun H."/>
            <person name="Tunlid A."/>
            <person name="Henrissat B."/>
            <person name="Grigoriev I.V."/>
            <person name="Hibbett D.S."/>
            <person name="Martin F."/>
            <person name="Nordberg H.P."/>
            <person name="Cantor M.N."/>
            <person name="Hua S.X."/>
        </authorList>
    </citation>
    <scope>NUCLEOTIDE SEQUENCE [LARGE SCALE GENOMIC DNA]</scope>
    <source>
        <strain evidence="2 3">F 1598</strain>
    </source>
</reference>
<feature type="compositionally biased region" description="Basic and acidic residues" evidence="1">
    <location>
        <begin position="91"/>
        <end position="107"/>
    </location>
</feature>
<dbReference type="AlphaFoldDB" id="A0A0C3FCY9"/>